<comment type="function">
    <text evidence="1">Cell wall formation. Catalyzes epimerization of the terminal L-glutamate in UDP-N-acetyl-alpha-D-muramoyl-L-alanyl-L-glutamate.</text>
</comment>
<dbReference type="EMBL" id="MNVB01000019">
    <property type="protein sequence ID" value="OIO17935.1"/>
    <property type="molecule type" value="Genomic_DNA"/>
</dbReference>
<keyword evidence="1" id="KW-0961">Cell wall biogenesis/degradation</keyword>
<accession>A0A1J4U6R0</accession>
<evidence type="ECO:0000256" key="2">
    <source>
        <dbReference type="SAM" id="Phobius"/>
    </source>
</evidence>
<sequence length="412" mass="48267">MKIRIFKFEKYNFNPKTGIVVFEYELSAARHENNLKFKERLIFPMKGVDFQEVNKEAFDKALFNLFLIAGISYYKIYCPKKIDLGKYKLTGEQAKFWNKVYTKGLGEFFYKNKIDYRGLVKFPYDKNYQASTTEIKIGKKYLVPLGGGKDSIVALEMLREQKKDFDLMSVRDLKIVRDAAKVAHKKLLIIERQIDSKLLKLNNKKGVYNGHIPFNAYLAFISLAAAILYDYQFIVLANESSANRGNVKYLGQIINHQYSKSAEFEKDFQKYIAEFITPSIKYYSILRSLNELKITKKFVQYKKYFPVFSSCNDNFKLGKQAKKRWCGECSKCVFVWTMLSAYLPKKELIKIFCQNLYAKKELKDTFLLLLGRKGFKPFECVGTPWEMKMAMRLAQEEGEYNGDIIMKEFKKI</sequence>
<comment type="similarity">
    <text evidence="1">Belongs to the MurL family.</text>
</comment>
<evidence type="ECO:0000259" key="3">
    <source>
        <dbReference type="Pfam" id="PF26298"/>
    </source>
</evidence>
<feature type="transmembrane region" description="Helical" evidence="2">
    <location>
        <begin position="214"/>
        <end position="234"/>
    </location>
</feature>
<gene>
    <name evidence="1" type="primary">murL</name>
    <name evidence="5" type="ORF">AUJ29_00690</name>
</gene>
<keyword evidence="1" id="KW-0573">Peptidoglycan synthesis</keyword>
<dbReference type="InterPro" id="IPR058741">
    <property type="entry name" value="MurL_C"/>
</dbReference>
<comment type="catalytic activity">
    <reaction evidence="1">
        <text>UDP-N-acetyl-alpha-D-muramoyl-L-alanyl-L-glutamate + ATP + H2O = UDP-N-acetyl-alpha-D-muramoyl-L-alanyl-D-glutamate + AMP + diphosphate + H(+)</text>
        <dbReference type="Rhea" id="RHEA:58812"/>
        <dbReference type="ChEBI" id="CHEBI:15377"/>
        <dbReference type="ChEBI" id="CHEBI:15378"/>
        <dbReference type="ChEBI" id="CHEBI:30616"/>
        <dbReference type="ChEBI" id="CHEBI:33019"/>
        <dbReference type="ChEBI" id="CHEBI:83900"/>
        <dbReference type="ChEBI" id="CHEBI:142725"/>
        <dbReference type="ChEBI" id="CHEBI:456215"/>
        <dbReference type="EC" id="5.1.1.23"/>
    </reaction>
</comment>
<protein>
    <recommendedName>
        <fullName evidence="1">UDP-N-acetyl-alpha-D-muramoyl-L-alanyl-L-glutamate epimerase</fullName>
        <ecNumber evidence="1">5.1.1.23</ecNumber>
    </recommendedName>
    <alternativeName>
        <fullName evidence="1">UDP-MurNAc-L-Ala-L-Glu epimerase</fullName>
    </alternativeName>
</protein>
<evidence type="ECO:0000256" key="1">
    <source>
        <dbReference type="HAMAP-Rule" id="MF_02209"/>
    </source>
</evidence>
<dbReference type="GO" id="GO:0009252">
    <property type="term" value="P:peptidoglycan biosynthetic process"/>
    <property type="evidence" value="ECO:0007669"/>
    <property type="project" value="UniProtKB-UniRule"/>
</dbReference>
<dbReference type="SUPFAM" id="SSF52402">
    <property type="entry name" value="Adenine nucleotide alpha hydrolases-like"/>
    <property type="match status" value="1"/>
</dbReference>
<keyword evidence="2" id="KW-0472">Membrane</keyword>
<keyword evidence="1" id="KW-0413">Isomerase</keyword>
<keyword evidence="2" id="KW-1133">Transmembrane helix</keyword>
<feature type="domain" description="MurL C-terminal" evidence="3">
    <location>
        <begin position="307"/>
        <end position="410"/>
    </location>
</feature>
<dbReference type="Gene3D" id="3.40.50.620">
    <property type="entry name" value="HUPs"/>
    <property type="match status" value="1"/>
</dbReference>
<dbReference type="AlphaFoldDB" id="A0A1J4U6R0"/>
<keyword evidence="1" id="KW-0132">Cell division</keyword>
<dbReference type="Proteomes" id="UP000182465">
    <property type="component" value="Unassembled WGS sequence"/>
</dbReference>
<dbReference type="UniPathway" id="UPA00219"/>
<feature type="domain" description="MurL N-terminal" evidence="4">
    <location>
        <begin position="3"/>
        <end position="285"/>
    </location>
</feature>
<evidence type="ECO:0000259" key="4">
    <source>
        <dbReference type="Pfam" id="PF26299"/>
    </source>
</evidence>
<comment type="pathway">
    <text evidence="1">Cell wall biogenesis; peptidoglycan biosynthesis.</text>
</comment>
<keyword evidence="2" id="KW-0812">Transmembrane</keyword>
<keyword evidence="1" id="KW-0133">Cell shape</keyword>
<dbReference type="InterPro" id="IPR043689">
    <property type="entry name" value="MurL"/>
</dbReference>
<dbReference type="HAMAP" id="MF_02209">
    <property type="entry name" value="MurL"/>
    <property type="match status" value="1"/>
</dbReference>
<evidence type="ECO:0000313" key="6">
    <source>
        <dbReference type="Proteomes" id="UP000182465"/>
    </source>
</evidence>
<name>A0A1J4U6R0_9BACT</name>
<dbReference type="EC" id="5.1.1.23" evidence="1"/>
<dbReference type="Pfam" id="PF26298">
    <property type="entry name" value="MurL_epimerase_C"/>
    <property type="match status" value="1"/>
</dbReference>
<evidence type="ECO:0000313" key="5">
    <source>
        <dbReference type="EMBL" id="OIO17935.1"/>
    </source>
</evidence>
<dbReference type="GO" id="GO:0071555">
    <property type="term" value="P:cell wall organization"/>
    <property type="evidence" value="ECO:0007669"/>
    <property type="project" value="UniProtKB-KW"/>
</dbReference>
<dbReference type="InterPro" id="IPR058740">
    <property type="entry name" value="MurL_N"/>
</dbReference>
<organism evidence="5 6">
    <name type="scientific">Candidatus Kuenenbacteria bacterium CG1_02_38_13</name>
    <dbReference type="NCBI Taxonomy" id="1805235"/>
    <lineage>
        <taxon>Bacteria</taxon>
        <taxon>Candidatus Kueneniibacteriota</taxon>
    </lineage>
</organism>
<dbReference type="GO" id="GO:0016855">
    <property type="term" value="F:racemase and epimerase activity, acting on amino acids and derivatives"/>
    <property type="evidence" value="ECO:0007669"/>
    <property type="project" value="UniProtKB-UniRule"/>
</dbReference>
<dbReference type="GO" id="GO:0005737">
    <property type="term" value="C:cytoplasm"/>
    <property type="evidence" value="ECO:0007669"/>
    <property type="project" value="UniProtKB-UniRule"/>
</dbReference>
<dbReference type="Pfam" id="PF26299">
    <property type="entry name" value="MurL_N"/>
    <property type="match status" value="1"/>
</dbReference>
<dbReference type="GO" id="GO:0051301">
    <property type="term" value="P:cell division"/>
    <property type="evidence" value="ECO:0007669"/>
    <property type="project" value="UniProtKB-KW"/>
</dbReference>
<keyword evidence="1" id="KW-0131">Cell cycle</keyword>
<dbReference type="GO" id="GO:0008360">
    <property type="term" value="P:regulation of cell shape"/>
    <property type="evidence" value="ECO:0007669"/>
    <property type="project" value="UniProtKB-KW"/>
</dbReference>
<comment type="caution">
    <text evidence="5">The sequence shown here is derived from an EMBL/GenBank/DDBJ whole genome shotgun (WGS) entry which is preliminary data.</text>
</comment>
<proteinExistence type="inferred from homology"/>
<dbReference type="InterPro" id="IPR014729">
    <property type="entry name" value="Rossmann-like_a/b/a_fold"/>
</dbReference>
<reference evidence="5 6" key="1">
    <citation type="journal article" date="2016" name="Environ. Microbiol.">
        <title>Genomic resolution of a cold subsurface aquifer community provides metabolic insights for novel microbes adapted to high CO concentrations.</title>
        <authorList>
            <person name="Probst A.J."/>
            <person name="Castelle C.J."/>
            <person name="Singh A."/>
            <person name="Brown C.T."/>
            <person name="Anantharaman K."/>
            <person name="Sharon I."/>
            <person name="Hug L.A."/>
            <person name="Burstein D."/>
            <person name="Emerson J.B."/>
            <person name="Thomas B.C."/>
            <person name="Banfield J.F."/>
        </authorList>
    </citation>
    <scope>NUCLEOTIDE SEQUENCE [LARGE SCALE GENOMIC DNA]</scope>
    <source>
        <strain evidence="5">CG1_02_38_13</strain>
    </source>
</reference>